<comment type="caution">
    <text evidence="1">The sequence shown here is derived from an EMBL/GenBank/DDBJ whole genome shotgun (WGS) entry which is preliminary data.</text>
</comment>
<protein>
    <recommendedName>
        <fullName evidence="3">Chitin-binding type-2 domain-containing protein</fullName>
    </recommendedName>
</protein>
<accession>A0ABQ4LV48</accession>
<evidence type="ECO:0000313" key="2">
    <source>
        <dbReference type="Proteomes" id="UP000680638"/>
    </source>
</evidence>
<name>A0ABQ4LV48_9BACL</name>
<reference evidence="1 2" key="1">
    <citation type="submission" date="2021-03" db="EMBL/GenBank/DDBJ databases">
        <title>Antimicrobial resistance genes in bacteria isolated from Japanese honey, and their potential for conferring macrolide and lincosamide resistance in the American foulbrood pathogen Paenibacillus larvae.</title>
        <authorList>
            <person name="Okamoto M."/>
            <person name="Kumagai M."/>
            <person name="Kanamori H."/>
            <person name="Takamatsu D."/>
        </authorList>
    </citation>
    <scope>NUCLEOTIDE SEQUENCE [LARGE SCALE GENOMIC DNA]</scope>
    <source>
        <strain evidence="1 2">J21TS3</strain>
    </source>
</reference>
<evidence type="ECO:0000313" key="1">
    <source>
        <dbReference type="EMBL" id="GIO67033.1"/>
    </source>
</evidence>
<gene>
    <name evidence="1" type="ORF">J21TS3_18540</name>
</gene>
<proteinExistence type="predicted"/>
<dbReference type="EMBL" id="BORW01000007">
    <property type="protein sequence ID" value="GIO67033.1"/>
    <property type="molecule type" value="Genomic_DNA"/>
</dbReference>
<keyword evidence="2" id="KW-1185">Reference proteome</keyword>
<dbReference type="Proteomes" id="UP000680638">
    <property type="component" value="Unassembled WGS sequence"/>
</dbReference>
<sequence>MVCKYDCPSGMSGGTPVPGDDSGCVSSTDCVRTRYIYQYYTPCYQNGSIQVWKYCNSEWGNCC</sequence>
<organism evidence="1 2">
    <name type="scientific">Paenibacillus cookii</name>
    <dbReference type="NCBI Taxonomy" id="157839"/>
    <lineage>
        <taxon>Bacteria</taxon>
        <taxon>Bacillati</taxon>
        <taxon>Bacillota</taxon>
        <taxon>Bacilli</taxon>
        <taxon>Bacillales</taxon>
        <taxon>Paenibacillaceae</taxon>
        <taxon>Paenibacillus</taxon>
    </lineage>
</organism>
<evidence type="ECO:0008006" key="3">
    <source>
        <dbReference type="Google" id="ProtNLM"/>
    </source>
</evidence>